<dbReference type="SUPFAM" id="SSF53738">
    <property type="entry name" value="Phosphoglucomutase, first 3 domains"/>
    <property type="match status" value="3"/>
</dbReference>
<dbReference type="OMA" id="RYKSKEF"/>
<organism evidence="10 11">
    <name type="scientific">Edhazardia aedis (strain USNM 41457)</name>
    <name type="common">Microsporidian parasite</name>
    <dbReference type="NCBI Taxonomy" id="1003232"/>
    <lineage>
        <taxon>Eukaryota</taxon>
        <taxon>Fungi</taxon>
        <taxon>Fungi incertae sedis</taxon>
        <taxon>Microsporidia</taxon>
        <taxon>Edhazardia</taxon>
    </lineage>
</organism>
<dbReference type="Pfam" id="PF02880">
    <property type="entry name" value="PGM_PMM_III"/>
    <property type="match status" value="1"/>
</dbReference>
<feature type="domain" description="Alpha-D-phosphohexomutase alpha/beta/alpha" evidence="9">
    <location>
        <begin position="386"/>
        <end position="492"/>
    </location>
</feature>
<dbReference type="PANTHER" id="PTHR45745">
    <property type="entry name" value="PHOSPHOMANNOMUTASE 45A"/>
    <property type="match status" value="1"/>
</dbReference>
<feature type="domain" description="Alpha-D-phosphohexomutase alpha/beta/alpha" evidence="7">
    <location>
        <begin position="45"/>
        <end position="189"/>
    </location>
</feature>
<evidence type="ECO:0000256" key="3">
    <source>
        <dbReference type="ARBA" id="ARBA00022553"/>
    </source>
</evidence>
<protein>
    <submittedName>
        <fullName evidence="10">Uncharacterized protein</fullName>
    </submittedName>
</protein>
<evidence type="ECO:0000313" key="11">
    <source>
        <dbReference type="Proteomes" id="UP000003163"/>
    </source>
</evidence>
<sequence>MRINETIYETTKFYDAEMNGYDKNYLEYRRDLSVDELEKIMMSPIKFKTGGFRGLMMHGYSNINPTSINVAVTAVIKEHLKVNSETNQKIFIGYDGRHNSHLFALLVAEIFHFYQNSNKERYFDIFIHKKPTITPYVSFCVTELGCSLGVMITASHNPKDYNGIKIYSSSGSQICSPFTDLVEEEAQKKLTTHIQKEFYHDMFRLFSVYAFDRYKMKLIERESFLYESGVAKNPIQKYDQFIEPYTIRLATDFVKPRDSTPRIYFSSLYGASHEFVKLANDKFNLNFCFDEKTCHIDPNFTLFNKPNPEHRDVFYELFSRTPEDVNYVFVTDPDGDRFGMAVRCPKNKPIFKEFSIEKFEEIPNKDLSIIGTESGIKDYHEWKIYDADEIALIMAHYLLSQSVDIKSFVFINTVFCSPVFENYCANRNLEYYCSLKTGFKEIMKIANKVKQKRKNDELFFLAYEDPLGFLFGKENEKNGITVALLIAQIINKINPELLLSKINEMIPDINYCKTKVNYEGDPKKIISDAMEMLVDDEAELAREYVSDCHIYRKNIDKKTNYYVRFRISGTEPIIKFYATGKGMDKKALQNSLNEDIKKYFMSK</sequence>
<evidence type="ECO:0000259" key="8">
    <source>
        <dbReference type="Pfam" id="PF02879"/>
    </source>
</evidence>
<dbReference type="OrthoDB" id="8300170at2759"/>
<dbReference type="GO" id="GO:0000287">
    <property type="term" value="F:magnesium ion binding"/>
    <property type="evidence" value="ECO:0007669"/>
    <property type="project" value="InterPro"/>
</dbReference>
<dbReference type="SUPFAM" id="SSF55957">
    <property type="entry name" value="Phosphoglucomutase, C-terminal domain"/>
    <property type="match status" value="1"/>
</dbReference>
<dbReference type="GO" id="GO:0005975">
    <property type="term" value="P:carbohydrate metabolic process"/>
    <property type="evidence" value="ECO:0007669"/>
    <property type="project" value="InterPro"/>
</dbReference>
<accession>J9D2P3</accession>
<dbReference type="PANTHER" id="PTHR45745:SF1">
    <property type="entry name" value="PHOSPHOGLUCOMUTASE 2B-RELATED"/>
    <property type="match status" value="1"/>
</dbReference>
<dbReference type="InterPro" id="IPR005844">
    <property type="entry name" value="A-D-PHexomutase_a/b/a-I"/>
</dbReference>
<proteinExistence type="inferred from homology"/>
<dbReference type="EMBL" id="AFBI03000092">
    <property type="protein sequence ID" value="EJW02066.1"/>
    <property type="molecule type" value="Genomic_DNA"/>
</dbReference>
<keyword evidence="6" id="KW-0413">Isomerase</keyword>
<evidence type="ECO:0000256" key="6">
    <source>
        <dbReference type="ARBA" id="ARBA00023235"/>
    </source>
</evidence>
<keyword evidence="11" id="KW-1185">Reference proteome</keyword>
<evidence type="ECO:0000313" key="10">
    <source>
        <dbReference type="EMBL" id="EJW02066.1"/>
    </source>
</evidence>
<gene>
    <name evidence="10" type="ORF">EDEG_03490</name>
</gene>
<dbReference type="VEuPathDB" id="MicrosporidiaDB:EDEG_03490"/>
<feature type="domain" description="Alpha-D-phosphohexomutase alpha/beta/alpha" evidence="8">
    <location>
        <begin position="245"/>
        <end position="341"/>
    </location>
</feature>
<evidence type="ECO:0000256" key="1">
    <source>
        <dbReference type="ARBA" id="ARBA00001946"/>
    </source>
</evidence>
<dbReference type="InterPro" id="IPR016055">
    <property type="entry name" value="A-D-PHexomutase_a/b/a-I/II/III"/>
</dbReference>
<dbReference type="HOGENOM" id="CLU_486617_0_0_1"/>
<dbReference type="InterPro" id="IPR016066">
    <property type="entry name" value="A-D-PHexomutase_CS"/>
</dbReference>
<dbReference type="AlphaFoldDB" id="J9D2P3"/>
<name>J9D2P3_EDHAE</name>
<dbReference type="FunCoup" id="J9D2P3">
    <property type="interactions" value="71"/>
</dbReference>
<comment type="similarity">
    <text evidence="2">Belongs to the phosphohexose mutase family.</text>
</comment>
<dbReference type="Gene3D" id="3.40.120.10">
    <property type="entry name" value="Alpha-D-Glucose-1,6-Bisphosphate, subunit A, domain 3"/>
    <property type="match status" value="3"/>
</dbReference>
<dbReference type="GO" id="GO:0006166">
    <property type="term" value="P:purine ribonucleoside salvage"/>
    <property type="evidence" value="ECO:0007669"/>
    <property type="project" value="TreeGrafter"/>
</dbReference>
<dbReference type="InterPro" id="IPR005845">
    <property type="entry name" value="A-D-PHexomutase_a/b/a-II"/>
</dbReference>
<evidence type="ECO:0000256" key="4">
    <source>
        <dbReference type="ARBA" id="ARBA00022723"/>
    </source>
</evidence>
<dbReference type="GO" id="GO:0008973">
    <property type="term" value="F:phosphopentomutase activity"/>
    <property type="evidence" value="ECO:0007669"/>
    <property type="project" value="TreeGrafter"/>
</dbReference>
<dbReference type="Pfam" id="PF02879">
    <property type="entry name" value="PGM_PMM_II"/>
    <property type="match status" value="1"/>
</dbReference>
<comment type="cofactor">
    <cofactor evidence="1">
        <name>Mg(2+)</name>
        <dbReference type="ChEBI" id="CHEBI:18420"/>
    </cofactor>
</comment>
<keyword evidence="3" id="KW-0597">Phosphoprotein</keyword>
<keyword evidence="4" id="KW-0479">Metal-binding</keyword>
<dbReference type="Proteomes" id="UP000003163">
    <property type="component" value="Unassembled WGS sequence"/>
</dbReference>
<dbReference type="PROSITE" id="PS00710">
    <property type="entry name" value="PGM_PMM"/>
    <property type="match status" value="1"/>
</dbReference>
<dbReference type="Pfam" id="PF02878">
    <property type="entry name" value="PGM_PMM_I"/>
    <property type="match status" value="1"/>
</dbReference>
<dbReference type="InParanoid" id="J9D2P3"/>
<dbReference type="STRING" id="1003232.J9D2P3"/>
<reference evidence="10 11" key="1">
    <citation type="submission" date="2011-08" db="EMBL/GenBank/DDBJ databases">
        <authorList>
            <person name="Liu Z.J."/>
            <person name="Shi F.L."/>
            <person name="Lu J.Q."/>
            <person name="Li M."/>
            <person name="Wang Z.L."/>
        </authorList>
    </citation>
    <scope>NUCLEOTIDE SEQUENCE [LARGE SCALE GENOMIC DNA]</scope>
    <source>
        <strain evidence="10 11">USNM 41457</strain>
    </source>
</reference>
<evidence type="ECO:0000259" key="9">
    <source>
        <dbReference type="Pfam" id="PF02880"/>
    </source>
</evidence>
<comment type="caution">
    <text evidence="10">The sequence shown here is derived from an EMBL/GenBank/DDBJ whole genome shotgun (WGS) entry which is preliminary data.</text>
</comment>
<evidence type="ECO:0000256" key="2">
    <source>
        <dbReference type="ARBA" id="ARBA00010231"/>
    </source>
</evidence>
<keyword evidence="5" id="KW-0460">Magnesium</keyword>
<evidence type="ECO:0000256" key="5">
    <source>
        <dbReference type="ARBA" id="ARBA00022842"/>
    </source>
</evidence>
<dbReference type="InterPro" id="IPR036900">
    <property type="entry name" value="A-D-PHexomutase_C_sf"/>
</dbReference>
<reference evidence="11" key="2">
    <citation type="submission" date="2015-07" db="EMBL/GenBank/DDBJ databases">
        <title>Contrasting host-pathogen interactions and genome evolution in two generalist and specialist microsporidian pathogens of mosquitoes.</title>
        <authorList>
            <consortium name="The Broad Institute Genomics Platform"/>
            <consortium name="The Broad Institute Genome Sequencing Center for Infectious Disease"/>
            <person name="Cuomo C.A."/>
            <person name="Sanscrainte N.D."/>
            <person name="Goldberg J.M."/>
            <person name="Heiman D."/>
            <person name="Young S."/>
            <person name="Zeng Q."/>
            <person name="Becnel J.J."/>
            <person name="Birren B.W."/>
        </authorList>
    </citation>
    <scope>NUCLEOTIDE SEQUENCE [LARGE SCALE GENOMIC DNA]</scope>
    <source>
        <strain evidence="11">USNM 41457</strain>
    </source>
</reference>
<evidence type="ECO:0000259" key="7">
    <source>
        <dbReference type="Pfam" id="PF02878"/>
    </source>
</evidence>
<dbReference type="InterPro" id="IPR005846">
    <property type="entry name" value="A-D-PHexomutase_a/b/a-III"/>
</dbReference>